<evidence type="ECO:0000256" key="2">
    <source>
        <dbReference type="ARBA" id="ARBA00022942"/>
    </source>
</evidence>
<dbReference type="PANTHER" id="PTHR32194">
    <property type="entry name" value="METALLOPROTEASE TLDD"/>
    <property type="match status" value="1"/>
</dbReference>
<dbReference type="OrthoDB" id="204949at2759"/>
<organism evidence="7 8">
    <name type="scientific">Ramazzottius varieornatus</name>
    <name type="common">Water bear</name>
    <name type="synonym">Tardigrade</name>
    <dbReference type="NCBI Taxonomy" id="947166"/>
    <lineage>
        <taxon>Eukaryota</taxon>
        <taxon>Metazoa</taxon>
        <taxon>Ecdysozoa</taxon>
        <taxon>Tardigrada</taxon>
        <taxon>Eutardigrada</taxon>
        <taxon>Parachela</taxon>
        <taxon>Hypsibioidea</taxon>
        <taxon>Ramazzottiidae</taxon>
        <taxon>Ramazzottius</taxon>
    </lineage>
</organism>
<evidence type="ECO:0000256" key="6">
    <source>
        <dbReference type="RuleBase" id="RU004203"/>
    </source>
</evidence>
<evidence type="ECO:0000313" key="8">
    <source>
        <dbReference type="Proteomes" id="UP000186922"/>
    </source>
</evidence>
<keyword evidence="3 6" id="KW-0539">Nucleus</keyword>
<evidence type="ECO:0000256" key="3">
    <source>
        <dbReference type="ARBA" id="ARBA00023242"/>
    </source>
</evidence>
<reference evidence="7 8" key="1">
    <citation type="journal article" date="2016" name="Nat. Commun.">
        <title>Extremotolerant tardigrade genome and improved radiotolerance of human cultured cells by tardigrade-unique protein.</title>
        <authorList>
            <person name="Hashimoto T."/>
            <person name="Horikawa D.D."/>
            <person name="Saito Y."/>
            <person name="Kuwahara H."/>
            <person name="Kozuka-Hata H."/>
            <person name="Shin-I T."/>
            <person name="Minakuchi Y."/>
            <person name="Ohishi K."/>
            <person name="Motoyama A."/>
            <person name="Aizu T."/>
            <person name="Enomoto A."/>
            <person name="Kondo K."/>
            <person name="Tanaka S."/>
            <person name="Hara Y."/>
            <person name="Koshikawa S."/>
            <person name="Sagara H."/>
            <person name="Miura T."/>
            <person name="Yokobori S."/>
            <person name="Miyagawa K."/>
            <person name="Suzuki Y."/>
            <person name="Kubo T."/>
            <person name="Oyama M."/>
            <person name="Kohara Y."/>
            <person name="Fujiyama A."/>
            <person name="Arakawa K."/>
            <person name="Katayama T."/>
            <person name="Toyoda A."/>
            <person name="Kunieda T."/>
        </authorList>
    </citation>
    <scope>NUCLEOTIDE SEQUENCE [LARGE SCALE GENOMIC DNA]</scope>
    <source>
        <strain evidence="7 8">YOKOZUNA-1</strain>
    </source>
</reference>
<evidence type="ECO:0000256" key="5">
    <source>
        <dbReference type="ARBA" id="ARBA00026071"/>
    </source>
</evidence>
<comment type="subunit">
    <text evidence="6">Component of the proteasome complex.</text>
</comment>
<evidence type="ECO:0000256" key="4">
    <source>
        <dbReference type="ARBA" id="ARBA00024953"/>
    </source>
</evidence>
<comment type="caution">
    <text evidence="7">The sequence shown here is derived from an EMBL/GenBank/DDBJ whole genome shotgun (WGS) entry which is preliminary data.</text>
</comment>
<dbReference type="GO" id="GO:0043161">
    <property type="term" value="P:proteasome-mediated ubiquitin-dependent protein catabolic process"/>
    <property type="evidence" value="ECO:0007669"/>
    <property type="project" value="InterPro"/>
</dbReference>
<dbReference type="InterPro" id="IPR029055">
    <property type="entry name" value="Ntn_hydrolases_N"/>
</dbReference>
<name>A0A1D1VLM9_RAMVA</name>
<dbReference type="GO" id="GO:0019774">
    <property type="term" value="C:proteasome core complex, beta-subunit complex"/>
    <property type="evidence" value="ECO:0007669"/>
    <property type="project" value="InterPro"/>
</dbReference>
<evidence type="ECO:0000256" key="1">
    <source>
        <dbReference type="ARBA" id="ARBA00022490"/>
    </source>
</evidence>
<dbReference type="GO" id="GO:0005737">
    <property type="term" value="C:cytoplasm"/>
    <property type="evidence" value="ECO:0007669"/>
    <property type="project" value="UniProtKB-SubCell"/>
</dbReference>
<accession>A0A1D1VLM9</accession>
<comment type="function">
    <text evidence="4">Non-catalytic component of the proteasome, a multicatalytic proteinase complex which is characterized by its ability to cleave peptides with Arg, Phe, Tyr, Leu, and Glu adjacent to the leaving group at neutral or slightly basic pH. The proteasome has an ATP-dependent proteolytic activity.</text>
</comment>
<comment type="subunit">
    <text evidence="5">The 26S proteasome consists of a 20S proteasome core and two 19S regulatory subunits. The 20S proteasome core is composed of 28 subunits that are arranged in four stacked rings, resulting in a barrel-shaped structure. The two end rings are each formed by seven alpha subunits, and the two central rings are each formed by seven beta subunits. The catalytic chamber with the active sites is on the inside of the barrel.</text>
</comment>
<dbReference type="InterPro" id="IPR001353">
    <property type="entry name" value="Proteasome_sua/b"/>
</dbReference>
<dbReference type="FunFam" id="3.60.20.10:FF:000003">
    <property type="entry name" value="Proteasome subunit beta type-3"/>
    <property type="match status" value="1"/>
</dbReference>
<gene>
    <name evidence="7" type="primary">RvY_13071-1</name>
    <name evidence="7" type="synonym">RvY_13071.1</name>
    <name evidence="7" type="ORF">RvY_13071</name>
</gene>
<dbReference type="CDD" id="cd03759">
    <property type="entry name" value="proteasome_beta_type_3"/>
    <property type="match status" value="1"/>
</dbReference>
<dbReference type="InterPro" id="IPR023333">
    <property type="entry name" value="Proteasome_suB-type"/>
</dbReference>
<dbReference type="EMBL" id="BDGG01000008">
    <property type="protein sequence ID" value="GAV02515.1"/>
    <property type="molecule type" value="Genomic_DNA"/>
</dbReference>
<dbReference type="Gene3D" id="3.60.20.10">
    <property type="entry name" value="Glutamine Phosphoribosylpyrophosphate, subunit 1, domain 1"/>
    <property type="match status" value="1"/>
</dbReference>
<comment type="function">
    <text evidence="6">Component of the proteasome, a multicatalytic proteinase complex which is characterized by its ability to cleave peptides with Arg, Phe, Tyr, Leu, and Glu adjacent to the leaving group at neutral or slightly basic pH. The proteasome has an ATP-dependent proteolytic activity.</text>
</comment>
<evidence type="ECO:0000313" key="7">
    <source>
        <dbReference type="EMBL" id="GAV02515.1"/>
    </source>
</evidence>
<dbReference type="Proteomes" id="UP000186922">
    <property type="component" value="Unassembled WGS sequence"/>
</dbReference>
<proteinExistence type="inferred from homology"/>
<dbReference type="PANTHER" id="PTHR32194:SF10">
    <property type="entry name" value="PROTEASOME SUBUNIT BETA TYPE-3"/>
    <property type="match status" value="1"/>
</dbReference>
<dbReference type="InterPro" id="IPR016050">
    <property type="entry name" value="Proteasome_bsu_CS"/>
</dbReference>
<dbReference type="Pfam" id="PF00227">
    <property type="entry name" value="Proteasome"/>
    <property type="match status" value="1"/>
</dbReference>
<dbReference type="PROSITE" id="PS51476">
    <property type="entry name" value="PROTEASOME_BETA_2"/>
    <property type="match status" value="1"/>
</dbReference>
<sequence length="205" mass="22436">MNPFNYNGGVCVAMKGKNCVAIASDHRLGAGRLTVSTDFPKVFEMGPALFIGLPGLTTDSLTVVNKLKFRVNLYELRENRKIRPHTFKAMVESMLYERRFGPYYVASVIAGLDPETDEPFVTAMDVLGAGEVNEPFAVAGTAEESLLGLCEALWEPDLAPEDLFETLSQVILNAVDFDCLGGAGATIHVIEKDKVTTRTIKTRMD</sequence>
<comment type="similarity">
    <text evidence="6">Belongs to the peptidase T1B family.</text>
</comment>
<dbReference type="SUPFAM" id="SSF56235">
    <property type="entry name" value="N-terminal nucleophile aminohydrolases (Ntn hydrolases)"/>
    <property type="match status" value="1"/>
</dbReference>
<dbReference type="GO" id="GO:0005634">
    <property type="term" value="C:nucleus"/>
    <property type="evidence" value="ECO:0007669"/>
    <property type="project" value="UniProtKB-SubCell"/>
</dbReference>
<dbReference type="InterPro" id="IPR033811">
    <property type="entry name" value="Proteasome_beta_3"/>
</dbReference>
<protein>
    <recommendedName>
        <fullName evidence="6">Proteasome subunit beta</fullName>
    </recommendedName>
</protein>
<comment type="subcellular location">
    <subcellularLocation>
        <location evidence="6">Cytoplasm</location>
    </subcellularLocation>
    <subcellularLocation>
        <location evidence="6">Nucleus</location>
    </subcellularLocation>
</comment>
<dbReference type="STRING" id="947166.A0A1D1VLM9"/>
<dbReference type="AlphaFoldDB" id="A0A1D1VLM9"/>
<keyword evidence="8" id="KW-1185">Reference proteome</keyword>
<dbReference type="PROSITE" id="PS00854">
    <property type="entry name" value="PROTEASOME_BETA_1"/>
    <property type="match status" value="1"/>
</dbReference>
<keyword evidence="1 6" id="KW-0963">Cytoplasm</keyword>
<keyword evidence="2 6" id="KW-0647">Proteasome</keyword>